<feature type="binding site" evidence="14">
    <location>
        <begin position="35"/>
        <end position="42"/>
    </location>
    <ligand>
        <name>ATP</name>
        <dbReference type="ChEBI" id="CHEBI:30616"/>
    </ligand>
</feature>
<dbReference type="PROSITE" id="PS51198">
    <property type="entry name" value="UVRD_HELICASE_ATP_BIND"/>
    <property type="match status" value="1"/>
</dbReference>
<name>A0ABV8KD53_9BACL</name>
<evidence type="ECO:0000256" key="2">
    <source>
        <dbReference type="ARBA" id="ARBA00022741"/>
    </source>
</evidence>
<proteinExistence type="inferred from homology"/>
<dbReference type="EMBL" id="JBHSAM010000036">
    <property type="protein sequence ID" value="MFC4103983.1"/>
    <property type="molecule type" value="Genomic_DNA"/>
</dbReference>
<comment type="cofactor">
    <cofactor evidence="13">
        <name>Mg(2+)</name>
        <dbReference type="ChEBI" id="CHEBI:18420"/>
    </cofactor>
</comment>
<dbReference type="InterPro" id="IPR027417">
    <property type="entry name" value="P-loop_NTPase"/>
</dbReference>
<dbReference type="HAMAP" id="MF_01451">
    <property type="entry name" value="AddA"/>
    <property type="match status" value="1"/>
</dbReference>
<evidence type="ECO:0000256" key="13">
    <source>
        <dbReference type="HAMAP-Rule" id="MF_01451"/>
    </source>
</evidence>
<evidence type="ECO:0000256" key="12">
    <source>
        <dbReference type="ARBA" id="ARBA00048988"/>
    </source>
</evidence>
<dbReference type="InterPro" id="IPR014016">
    <property type="entry name" value="UvrD-like_ATP-bd"/>
</dbReference>
<keyword evidence="10 13" id="KW-0413">Isomerase</keyword>
<evidence type="ECO:0000256" key="1">
    <source>
        <dbReference type="ARBA" id="ARBA00022722"/>
    </source>
</evidence>
<evidence type="ECO:0000256" key="7">
    <source>
        <dbReference type="ARBA" id="ARBA00022840"/>
    </source>
</evidence>
<comment type="subunit">
    <text evidence="13">Heterodimer of AddA and AddB/RexB.</text>
</comment>
<feature type="compositionally biased region" description="Basic and acidic residues" evidence="15">
    <location>
        <begin position="589"/>
        <end position="599"/>
    </location>
</feature>
<dbReference type="PROSITE" id="PS51217">
    <property type="entry name" value="UVRD_HELICASE_CTER"/>
    <property type="match status" value="1"/>
</dbReference>
<dbReference type="EC" id="5.6.2.4" evidence="13"/>
<evidence type="ECO:0000313" key="18">
    <source>
        <dbReference type="EMBL" id="MFC4103983.1"/>
    </source>
</evidence>
<protein>
    <recommendedName>
        <fullName evidence="13">ATP-dependent helicase/nuclease subunit A</fullName>
        <ecNumber evidence="13">3.1.-.-</ecNumber>
        <ecNumber evidence="13">5.6.2.4</ecNumber>
    </recommendedName>
    <alternativeName>
        <fullName evidence="13">ATP-dependent helicase/nuclease AddA</fullName>
    </alternativeName>
    <alternativeName>
        <fullName evidence="13">DNA 3'-5' helicase AddA</fullName>
    </alternativeName>
</protein>
<dbReference type="InterPro" id="IPR011335">
    <property type="entry name" value="Restrct_endonuc-II-like"/>
</dbReference>
<evidence type="ECO:0000256" key="5">
    <source>
        <dbReference type="ARBA" id="ARBA00022806"/>
    </source>
</evidence>
<dbReference type="PANTHER" id="PTHR11070">
    <property type="entry name" value="UVRD / RECB / PCRA DNA HELICASE FAMILY MEMBER"/>
    <property type="match status" value="1"/>
</dbReference>
<keyword evidence="8 13" id="KW-0238">DNA-binding</keyword>
<comment type="catalytic activity">
    <reaction evidence="11 13">
        <text>Couples ATP hydrolysis with the unwinding of duplex DNA by translocating in the 3'-5' direction.</text>
        <dbReference type="EC" id="5.6.2.4"/>
    </reaction>
</comment>
<evidence type="ECO:0000256" key="9">
    <source>
        <dbReference type="ARBA" id="ARBA00023204"/>
    </source>
</evidence>
<dbReference type="RefSeq" id="WP_377722529.1">
    <property type="nucleotide sequence ID" value="NZ_JBHSAM010000036.1"/>
</dbReference>
<keyword evidence="2 13" id="KW-0547">Nucleotide-binding</keyword>
<keyword evidence="19" id="KW-1185">Reference proteome</keyword>
<evidence type="ECO:0000256" key="10">
    <source>
        <dbReference type="ARBA" id="ARBA00023235"/>
    </source>
</evidence>
<dbReference type="InterPro" id="IPR014152">
    <property type="entry name" value="AddA"/>
</dbReference>
<dbReference type="Proteomes" id="UP001595715">
    <property type="component" value="Unassembled WGS sequence"/>
</dbReference>
<feature type="domain" description="UvrD-like helicase C-terminal" evidence="17">
    <location>
        <begin position="567"/>
        <end position="872"/>
    </location>
</feature>
<feature type="compositionally biased region" description="Low complexity" evidence="15">
    <location>
        <begin position="1055"/>
        <end position="1065"/>
    </location>
</feature>
<gene>
    <name evidence="13" type="primary">addA</name>
    <name evidence="18" type="ORF">ACFOZ8_30630</name>
</gene>
<dbReference type="InterPro" id="IPR011604">
    <property type="entry name" value="PDDEXK-like_dom_sf"/>
</dbReference>
<comment type="similarity">
    <text evidence="13">Belongs to the helicase family. AddA subfamily.</text>
</comment>
<keyword evidence="5 13" id="KW-0347">Helicase</keyword>
<dbReference type="SUPFAM" id="SSF52980">
    <property type="entry name" value="Restriction endonuclease-like"/>
    <property type="match status" value="1"/>
</dbReference>
<dbReference type="InterPro" id="IPR038726">
    <property type="entry name" value="PDDEXK_AddAB-type"/>
</dbReference>
<feature type="region of interest" description="Disordered" evidence="15">
    <location>
        <begin position="575"/>
        <end position="603"/>
    </location>
</feature>
<evidence type="ECO:0000256" key="8">
    <source>
        <dbReference type="ARBA" id="ARBA00023125"/>
    </source>
</evidence>
<keyword evidence="9 13" id="KW-0234">DNA repair</keyword>
<dbReference type="InterPro" id="IPR000212">
    <property type="entry name" value="DNA_helicase_UvrD/REP"/>
</dbReference>
<dbReference type="Gene3D" id="3.90.320.10">
    <property type="match status" value="1"/>
</dbReference>
<comment type="catalytic activity">
    <reaction evidence="12 13">
        <text>ATP + H2O = ADP + phosphate + H(+)</text>
        <dbReference type="Rhea" id="RHEA:13065"/>
        <dbReference type="ChEBI" id="CHEBI:15377"/>
        <dbReference type="ChEBI" id="CHEBI:15378"/>
        <dbReference type="ChEBI" id="CHEBI:30616"/>
        <dbReference type="ChEBI" id="CHEBI:43474"/>
        <dbReference type="ChEBI" id="CHEBI:456216"/>
        <dbReference type="EC" id="5.6.2.4"/>
    </reaction>
</comment>
<dbReference type="InterPro" id="IPR014017">
    <property type="entry name" value="DNA_helicase_UvrD-like_C"/>
</dbReference>
<feature type="domain" description="UvrD-like helicase ATP-binding" evidence="16">
    <location>
        <begin position="14"/>
        <end position="516"/>
    </location>
</feature>
<dbReference type="Pfam" id="PF13361">
    <property type="entry name" value="UvrD_C"/>
    <property type="match status" value="1"/>
</dbReference>
<keyword evidence="7 13" id="KW-0067">ATP-binding</keyword>
<comment type="caution">
    <text evidence="18">The sequence shown here is derived from an EMBL/GenBank/DDBJ whole genome shotgun (WGS) entry which is preliminary data.</text>
</comment>
<keyword evidence="6 13" id="KW-0269">Exonuclease</keyword>
<evidence type="ECO:0000313" key="19">
    <source>
        <dbReference type="Proteomes" id="UP001595715"/>
    </source>
</evidence>
<evidence type="ECO:0000256" key="6">
    <source>
        <dbReference type="ARBA" id="ARBA00022839"/>
    </source>
</evidence>
<evidence type="ECO:0000256" key="11">
    <source>
        <dbReference type="ARBA" id="ARBA00034617"/>
    </source>
</evidence>
<keyword evidence="3 13" id="KW-0227">DNA damage</keyword>
<keyword evidence="1 13" id="KW-0540">Nuclease</keyword>
<evidence type="ECO:0000259" key="17">
    <source>
        <dbReference type="PROSITE" id="PS51217"/>
    </source>
</evidence>
<evidence type="ECO:0000256" key="15">
    <source>
        <dbReference type="SAM" id="MobiDB-lite"/>
    </source>
</evidence>
<accession>A0ABV8KD53</accession>
<evidence type="ECO:0000256" key="14">
    <source>
        <dbReference type="PROSITE-ProRule" id="PRU00560"/>
    </source>
</evidence>
<evidence type="ECO:0000256" key="4">
    <source>
        <dbReference type="ARBA" id="ARBA00022801"/>
    </source>
</evidence>
<dbReference type="SUPFAM" id="SSF52540">
    <property type="entry name" value="P-loop containing nucleoside triphosphate hydrolases"/>
    <property type="match status" value="1"/>
</dbReference>
<dbReference type="EC" id="3.1.-.-" evidence="13"/>
<dbReference type="PANTHER" id="PTHR11070:SF48">
    <property type="entry name" value="ATP-DEPENDENT HELICASE_NUCLEASE SUBUNIT A"/>
    <property type="match status" value="1"/>
</dbReference>
<sequence>MSGGTVMNQKPAGSTWTDDQWKAIVSGGRNILVAAAAGSGKTAVLVERIIRKISADTDVDRLLVATFTKAAAAEMKERIRIALEKELVRNPESEHLRRQLALMGRASITTLHSFCLDVIRRYYSLIGLDPGFRIANETEAELLRIDVLDALFEERYEAAEAGEPQGLAFASLVDRFGGERGDEPVYGLVMKLYHFAQSNPWPEAWLRETASSFEVEDAAALGASHWVEGLRGVVTLELEGAIAQLAQAMDATRQPGGPSAYAVTFEEDKAVVRSLLAQVTDKPWETWQEAFVSAAFGKLKSQRGDDVDKAIQERAKELRENAKTIVGDLKDKLFGRSPDAFAAELRELAPFMRALAELVIAFGERFEAAKRERGLLDFGDMEHYCLRILRDPASTPELTVPSSAALEYRRQFDEILLDEYQDTNMAQEAIVELIAQPGAGNRFMVGDVKQSIYRFRLAEPNLFLRKYKAYGTGEGEASRIAGAGLVDSAASAGGSDGAQSPESGLRIDLARNFRSRQEVVDGVNVVFRAIMRENVAEMDYDARAELVCGASYPPASDGGPPERYAIEFALLDRGDGASDDAGDDEPEDRGEAGAEREGGAEPAEDLQVVQLEARYIAEQILRLRGQGAVGDGDTAAGPFMPFDGRRGGKRPLAWRDIVILLRADKQWAPVLIEELQQQGIPAYAELGSGYFEATEVETMLSLLRVIDNPYQDIPLAGALRSPLAGLTAEELALIRISAGHGGSFYDAVRIAEAGSTLPEKTRAKLSEFLVHLERWREEARAGALAELLWRIYRESGYYDLVGGMPGGLQRQANLRALYDRARQYEATSFRGLFRFLRFVDRMRENGGDLGTARALGEQEDVVRIMSIHKSKGLEFPVVFVAGLGKSFNKQDLNASFLMHKQLGFGPKFVDTDLRVTYPTLPYLSIREQIRKETLAEEMRILYVALTRPKEKMFLVGTVADAAKTLERWQSAVANDGGLSDYSLSQAKRFIDWIGPLAMRSGVHVDLYDGADLLGEATSVVDPAGLSIEEAVLEVLGDAVDDGSGRHAESQSESSATAGHGAAGHADPGTEESGIPSGSVAQRRSGESFASWRSGVVPASVLGFEAAAAAEPDEAAARAFEERLQAVRNLIPVLGPEADVEEIERRLNWLYPHRGATLMAAKTSVTEMKRLHGDHAADDESVLLPSLAEQTMKGGYGEDIVSFEGERGPSIPTENEGAGNSIAEASHAVQAEWSFEDELGPAEHNADWNEEPLAATADPHDFTFRLRRPKFMEDVSLTAAERGTVHHLVMQHMPLEGTMDEEQVNGVLRSLIERQMLTTKQAEAVDAAAVAAFYREPVGERLLRAKWVKRETPFSCAFAASRVYPDAAEVAGDEPIMIQGVIDCLFEDEGGLVLLDYKTDRVAGGSYAEAAEKHRFQMKLYAEAIGMILGRPVDACYLFFLNGGRAVQLF</sequence>
<dbReference type="Pfam" id="PF12705">
    <property type="entry name" value="PDDEXK_1"/>
    <property type="match status" value="1"/>
</dbReference>
<dbReference type="Gene3D" id="3.40.50.300">
    <property type="entry name" value="P-loop containing nucleotide triphosphate hydrolases"/>
    <property type="match status" value="4"/>
</dbReference>
<reference evidence="19" key="1">
    <citation type="journal article" date="2019" name="Int. J. Syst. Evol. Microbiol.">
        <title>The Global Catalogue of Microorganisms (GCM) 10K type strain sequencing project: providing services to taxonomists for standard genome sequencing and annotation.</title>
        <authorList>
            <consortium name="The Broad Institute Genomics Platform"/>
            <consortium name="The Broad Institute Genome Sequencing Center for Infectious Disease"/>
            <person name="Wu L."/>
            <person name="Ma J."/>
        </authorList>
    </citation>
    <scope>NUCLEOTIDE SEQUENCE [LARGE SCALE GENOMIC DNA]</scope>
    <source>
        <strain evidence="19">IBRC-M 10987</strain>
    </source>
</reference>
<keyword evidence="4 13" id="KW-0378">Hydrolase</keyword>
<feature type="compositionally biased region" description="Acidic residues" evidence="15">
    <location>
        <begin position="577"/>
        <end position="588"/>
    </location>
</feature>
<evidence type="ECO:0000259" key="16">
    <source>
        <dbReference type="PROSITE" id="PS51198"/>
    </source>
</evidence>
<dbReference type="Pfam" id="PF00580">
    <property type="entry name" value="UvrD-helicase"/>
    <property type="match status" value="1"/>
</dbReference>
<evidence type="ECO:0000256" key="3">
    <source>
        <dbReference type="ARBA" id="ARBA00022763"/>
    </source>
</evidence>
<organism evidence="18 19">
    <name type="scientific">Paenibacillus xanthanilyticus</name>
    <dbReference type="NCBI Taxonomy" id="1783531"/>
    <lineage>
        <taxon>Bacteria</taxon>
        <taxon>Bacillati</taxon>
        <taxon>Bacillota</taxon>
        <taxon>Bacilli</taxon>
        <taxon>Bacillales</taxon>
        <taxon>Paenibacillaceae</taxon>
        <taxon>Paenibacillus</taxon>
    </lineage>
</organism>
<comment type="function">
    <text evidence="13">The heterodimer acts as both an ATP-dependent DNA helicase and an ATP-dependent, dual-direction single-stranded exonuclease. Recognizes the chi site generating a DNA molecule suitable for the initiation of homologous recombination. The AddA nuclease domain is required for chi fragment generation; this subunit has the helicase and 3' -&gt; 5' nuclease activities.</text>
</comment>
<feature type="region of interest" description="Disordered" evidence="15">
    <location>
        <begin position="1041"/>
        <end position="1083"/>
    </location>
</feature>